<keyword evidence="2" id="KW-1185">Reference proteome</keyword>
<evidence type="ECO:0000313" key="1">
    <source>
        <dbReference type="EMBL" id="KAK2171658.1"/>
    </source>
</evidence>
<protein>
    <submittedName>
        <fullName evidence="1">Uncharacterized protein</fullName>
    </submittedName>
</protein>
<organism evidence="1 2">
    <name type="scientific">Ridgeia piscesae</name>
    <name type="common">Tubeworm</name>
    <dbReference type="NCBI Taxonomy" id="27915"/>
    <lineage>
        <taxon>Eukaryota</taxon>
        <taxon>Metazoa</taxon>
        <taxon>Spiralia</taxon>
        <taxon>Lophotrochozoa</taxon>
        <taxon>Annelida</taxon>
        <taxon>Polychaeta</taxon>
        <taxon>Sedentaria</taxon>
        <taxon>Canalipalpata</taxon>
        <taxon>Sabellida</taxon>
        <taxon>Siboglinidae</taxon>
        <taxon>Ridgeia</taxon>
    </lineage>
</organism>
<dbReference type="AlphaFoldDB" id="A0AAD9KJF1"/>
<dbReference type="EMBL" id="JAODUO010001043">
    <property type="protein sequence ID" value="KAK2171658.1"/>
    <property type="molecule type" value="Genomic_DNA"/>
</dbReference>
<comment type="caution">
    <text evidence="1">The sequence shown here is derived from an EMBL/GenBank/DDBJ whole genome shotgun (WGS) entry which is preliminary data.</text>
</comment>
<dbReference type="Proteomes" id="UP001209878">
    <property type="component" value="Unassembled WGS sequence"/>
</dbReference>
<sequence length="66" mass="7248">MGVVVAWCQTVNRGDGGSIPPTAVLKHRQFRSPHIYLCLSEKTLKADGLFYLMSMPGEVKDPTQGD</sequence>
<name>A0AAD9KJF1_RIDPI</name>
<evidence type="ECO:0000313" key="2">
    <source>
        <dbReference type="Proteomes" id="UP001209878"/>
    </source>
</evidence>
<proteinExistence type="predicted"/>
<accession>A0AAD9KJF1</accession>
<reference evidence="1" key="1">
    <citation type="journal article" date="2023" name="Mol. Biol. Evol.">
        <title>Third-Generation Sequencing Reveals the Adaptive Role of the Epigenome in Three Deep-Sea Polychaetes.</title>
        <authorList>
            <person name="Perez M."/>
            <person name="Aroh O."/>
            <person name="Sun Y."/>
            <person name="Lan Y."/>
            <person name="Juniper S.K."/>
            <person name="Young C.R."/>
            <person name="Angers B."/>
            <person name="Qian P.Y."/>
        </authorList>
    </citation>
    <scope>NUCLEOTIDE SEQUENCE</scope>
    <source>
        <strain evidence="1">R07B-5</strain>
    </source>
</reference>
<gene>
    <name evidence="1" type="ORF">NP493_1048g00068</name>
</gene>